<evidence type="ECO:0000313" key="2">
    <source>
        <dbReference type="Proteomes" id="UP000053900"/>
    </source>
</evidence>
<dbReference type="EMBL" id="LGSW01000008">
    <property type="protein sequence ID" value="KND21542.1"/>
    <property type="molecule type" value="Genomic_DNA"/>
</dbReference>
<keyword evidence="2" id="KW-1185">Reference proteome</keyword>
<reference evidence="1 2" key="1">
    <citation type="submission" date="2015-07" db="EMBL/GenBank/DDBJ databases">
        <title>Draft genome of Enhydrobacter aerosaccus.</title>
        <authorList>
            <person name="Wang X."/>
        </authorList>
    </citation>
    <scope>NUCLEOTIDE SEQUENCE [LARGE SCALE GENOMIC DNA]</scope>
    <source>
        <strain evidence="1 2">CGMCC9176</strain>
    </source>
</reference>
<comment type="caution">
    <text evidence="1">The sequence shown here is derived from an EMBL/GenBank/DDBJ whole genome shotgun (WGS) entry which is preliminary data.</text>
</comment>
<proteinExistence type="predicted"/>
<gene>
    <name evidence="1" type="ORF">AFK20_09220</name>
</gene>
<dbReference type="Proteomes" id="UP000053900">
    <property type="component" value="Unassembled WGS sequence"/>
</dbReference>
<accession>A0ABR5IKE2</accession>
<protein>
    <submittedName>
        <fullName evidence="1">Uncharacterized protein</fullName>
    </submittedName>
</protein>
<organism evidence="1 2">
    <name type="scientific">Enhydrobacter aerosaccus</name>
    <dbReference type="NCBI Taxonomy" id="225324"/>
    <lineage>
        <taxon>Bacteria</taxon>
        <taxon>Pseudomonadati</taxon>
        <taxon>Pseudomonadota</taxon>
        <taxon>Alphaproteobacteria</taxon>
        <taxon>Hyphomicrobiales</taxon>
        <taxon>Enhydrobacter</taxon>
    </lineage>
</organism>
<sequence>MDTNTPATAQIINSLFRQAKQLHTIATSMFVESQKQRPSKKDLARYSYNALMISNALADIAEMVADLDTQQATQDTE</sequence>
<evidence type="ECO:0000313" key="1">
    <source>
        <dbReference type="EMBL" id="KND21542.1"/>
    </source>
</evidence>
<name>A0ABR5IKE2_9HYPH</name>